<organism evidence="1 2">
    <name type="scientific">Gelidibacter algens</name>
    <dbReference type="NCBI Taxonomy" id="49280"/>
    <lineage>
        <taxon>Bacteria</taxon>
        <taxon>Pseudomonadati</taxon>
        <taxon>Bacteroidota</taxon>
        <taxon>Flavobacteriia</taxon>
        <taxon>Flavobacteriales</taxon>
        <taxon>Flavobacteriaceae</taxon>
        <taxon>Gelidibacter</taxon>
    </lineage>
</organism>
<name>A0A1A7QH37_9FLAO</name>
<dbReference type="EMBL" id="QLLQ01000050">
    <property type="protein sequence ID" value="RAJ16754.1"/>
    <property type="molecule type" value="Genomic_DNA"/>
</dbReference>
<dbReference type="Proteomes" id="UP000248987">
    <property type="component" value="Unassembled WGS sequence"/>
</dbReference>
<evidence type="ECO:0000313" key="2">
    <source>
        <dbReference type="Proteomes" id="UP000248987"/>
    </source>
</evidence>
<gene>
    <name evidence="1" type="ORF">LX77_03906</name>
</gene>
<protein>
    <submittedName>
        <fullName evidence="1">Uncharacterized protein</fullName>
    </submittedName>
</protein>
<dbReference type="RefSeq" id="WP_066439057.1">
    <property type="nucleotide sequence ID" value="NZ_LZRN01000091.1"/>
</dbReference>
<keyword evidence="2" id="KW-1185">Reference proteome</keyword>
<dbReference type="AlphaFoldDB" id="A0A1A7QH37"/>
<comment type="caution">
    <text evidence="1">The sequence shown here is derived from an EMBL/GenBank/DDBJ whole genome shotgun (WGS) entry which is preliminary data.</text>
</comment>
<dbReference type="OrthoDB" id="1453004at2"/>
<sequence length="130" mass="15047">MKKKILIILIGILILSNCKQSGGIEYSFEDVQVNTSDDYLTLPTGIIKNKVDSYEEGFYQHFVYPDNRYVIILRGGNAELNEPKNDNPEIHSREQSVDRIRMIYGNVKTERKAEFDKAFDLMKENGLKKK</sequence>
<evidence type="ECO:0000313" key="1">
    <source>
        <dbReference type="EMBL" id="RAJ16754.1"/>
    </source>
</evidence>
<accession>A0A1A7QH37</accession>
<reference evidence="1 2" key="1">
    <citation type="submission" date="2018-06" db="EMBL/GenBank/DDBJ databases">
        <title>Genomic Encyclopedia of Archaeal and Bacterial Type Strains, Phase II (KMG-II): from individual species to whole genera.</title>
        <authorList>
            <person name="Goeker M."/>
        </authorList>
    </citation>
    <scope>NUCLEOTIDE SEQUENCE [LARGE SCALE GENOMIC DNA]</scope>
    <source>
        <strain evidence="1 2">DSM 12408</strain>
    </source>
</reference>
<proteinExistence type="predicted"/>